<keyword evidence="5" id="KW-0812">Transmembrane</keyword>
<keyword evidence="5" id="KW-1133">Transmembrane helix</keyword>
<protein>
    <submittedName>
        <fullName evidence="7">FAD-binding protein</fullName>
    </submittedName>
</protein>
<evidence type="ECO:0000256" key="5">
    <source>
        <dbReference type="SAM" id="Phobius"/>
    </source>
</evidence>
<comment type="caution">
    <text evidence="7">The sequence shown here is derived from an EMBL/GenBank/DDBJ whole genome shotgun (WGS) entry which is preliminary data.</text>
</comment>
<dbReference type="Proteomes" id="UP000309992">
    <property type="component" value="Unassembled WGS sequence"/>
</dbReference>
<organism evidence="7 8">
    <name type="scientific">Prauserella endophytica</name>
    <dbReference type="NCBI Taxonomy" id="1592324"/>
    <lineage>
        <taxon>Bacteria</taxon>
        <taxon>Bacillati</taxon>
        <taxon>Actinomycetota</taxon>
        <taxon>Actinomycetes</taxon>
        <taxon>Pseudonocardiales</taxon>
        <taxon>Pseudonocardiaceae</taxon>
        <taxon>Prauserella</taxon>
        <taxon>Prauserella coralliicola group</taxon>
    </lineage>
</organism>
<evidence type="ECO:0000259" key="6">
    <source>
        <dbReference type="Pfam" id="PF00890"/>
    </source>
</evidence>
<dbReference type="InterPro" id="IPR027477">
    <property type="entry name" value="Succ_DH/fumarate_Rdtase_cat_sf"/>
</dbReference>
<evidence type="ECO:0000313" key="8">
    <source>
        <dbReference type="Proteomes" id="UP000309992"/>
    </source>
</evidence>
<keyword evidence="5" id="KW-0472">Membrane</keyword>
<keyword evidence="8" id="KW-1185">Reference proteome</keyword>
<feature type="transmembrane region" description="Helical" evidence="5">
    <location>
        <begin position="457"/>
        <end position="476"/>
    </location>
</feature>
<dbReference type="SUPFAM" id="SSF51905">
    <property type="entry name" value="FAD/NAD(P)-binding domain"/>
    <property type="match status" value="1"/>
</dbReference>
<dbReference type="PANTHER" id="PTHR43400:SF10">
    <property type="entry name" value="3-OXOSTEROID 1-DEHYDROGENASE"/>
    <property type="match status" value="1"/>
</dbReference>
<gene>
    <name evidence="7" type="ORF">FCN18_22530</name>
</gene>
<evidence type="ECO:0000256" key="4">
    <source>
        <dbReference type="ARBA" id="ARBA00023002"/>
    </source>
</evidence>
<proteinExistence type="predicted"/>
<dbReference type="EMBL" id="SWMS01000013">
    <property type="protein sequence ID" value="TKG67539.1"/>
    <property type="molecule type" value="Genomic_DNA"/>
</dbReference>
<dbReference type="InterPro" id="IPR003953">
    <property type="entry name" value="FAD-dep_OxRdtase_2_FAD-bd"/>
</dbReference>
<evidence type="ECO:0000256" key="1">
    <source>
        <dbReference type="ARBA" id="ARBA00001974"/>
    </source>
</evidence>
<keyword evidence="2" id="KW-0285">Flavoprotein</keyword>
<dbReference type="Gene3D" id="3.90.700.10">
    <property type="entry name" value="Succinate dehydrogenase/fumarate reductase flavoprotein, catalytic domain"/>
    <property type="match status" value="1"/>
</dbReference>
<dbReference type="InterPro" id="IPR036188">
    <property type="entry name" value="FAD/NAD-bd_sf"/>
</dbReference>
<dbReference type="RefSeq" id="WP_137096053.1">
    <property type="nucleotide sequence ID" value="NZ_SWMS01000013.1"/>
</dbReference>
<feature type="domain" description="FAD-dependent oxidoreductase 2 FAD-binding" evidence="6">
    <location>
        <begin position="8"/>
        <end position="501"/>
    </location>
</feature>
<evidence type="ECO:0000313" key="7">
    <source>
        <dbReference type="EMBL" id="TKG67539.1"/>
    </source>
</evidence>
<dbReference type="Pfam" id="PF00890">
    <property type="entry name" value="FAD_binding_2"/>
    <property type="match status" value="1"/>
</dbReference>
<accession>A0ABY2S244</accession>
<name>A0ABY2S244_9PSEU</name>
<dbReference type="PANTHER" id="PTHR43400">
    <property type="entry name" value="FUMARATE REDUCTASE"/>
    <property type="match status" value="1"/>
</dbReference>
<dbReference type="InterPro" id="IPR050315">
    <property type="entry name" value="FAD-oxidoreductase_2"/>
</dbReference>
<keyword evidence="3" id="KW-0274">FAD</keyword>
<keyword evidence="4" id="KW-0560">Oxidoreductase</keyword>
<sequence>MSGVREVDLLCVGGGLGGLAAALRAHELGAEVLVAERSSLVGGVAAYSGGFVWVGGDPLSSSAADPIEAVESYLDHVQGERPVDRAARREYLLDAVEATAWFADAGVPLRVIPDAPDLYHPAPGSTSEGRLLECVLDGAELGAWRPRLRPGPYYDIGVTRAERYTEPATPDGAAPAEDRLTHGVGLAGGFVRETLVRRGVECLLGHRAVELLREDGAVVGAVLDGPGGRVAVRARGGVLIAAGGYGWTSHAAELEDVPELVECAPPVVEGDSATLAEQAGAGLVRGADPFFSVGYGFPGEVHPGTDVPLVRPLLAHLGLPHSMIVNRDGRRFGDESYYGALIGALRRFDGRRRRWANLPCWFLVDDEYRKRYPLGPYAAGQEWPHSIPRADSLAELAALTGIDPDGLERTVTAFNEGADRGEDPEFGRGTLPFVLRTYGDAAHEPNACLGALRTPPFYALDLTVVGFGMGTLGLWIDRHARVLRRDGTPIPGLYATGNAAATRELRGYVTGLANARNYTYAYRAAGHACGRVRGTHE</sequence>
<evidence type="ECO:0000256" key="2">
    <source>
        <dbReference type="ARBA" id="ARBA00022630"/>
    </source>
</evidence>
<evidence type="ECO:0000256" key="3">
    <source>
        <dbReference type="ARBA" id="ARBA00022827"/>
    </source>
</evidence>
<dbReference type="SUPFAM" id="SSF56425">
    <property type="entry name" value="Succinate dehydrogenase/fumarate reductase flavoprotein, catalytic domain"/>
    <property type="match status" value="1"/>
</dbReference>
<comment type="cofactor">
    <cofactor evidence="1">
        <name>FAD</name>
        <dbReference type="ChEBI" id="CHEBI:57692"/>
    </cofactor>
</comment>
<dbReference type="Gene3D" id="3.50.50.60">
    <property type="entry name" value="FAD/NAD(P)-binding domain"/>
    <property type="match status" value="1"/>
</dbReference>
<reference evidence="7 8" key="1">
    <citation type="journal article" date="2015" name="Antonie Van Leeuwenhoek">
        <title>Prauserella endophytica sp. nov., an endophytic actinobacterium isolated from Tamarix taklamakanensis.</title>
        <authorList>
            <person name="Liu J.M."/>
            <person name="Habden X."/>
            <person name="Guo L."/>
            <person name="Tuo L."/>
            <person name="Jiang Z.K."/>
            <person name="Liu S.W."/>
            <person name="Liu X.F."/>
            <person name="Chen L."/>
            <person name="Li R.F."/>
            <person name="Zhang Y.Q."/>
            <person name="Sun C.H."/>
        </authorList>
    </citation>
    <scope>NUCLEOTIDE SEQUENCE [LARGE SCALE GENOMIC DNA]</scope>
    <source>
        <strain evidence="7 8">CGMCC 4.7182</strain>
    </source>
</reference>